<dbReference type="Pfam" id="PF07171">
    <property type="entry name" value="MlrC_C"/>
    <property type="match status" value="1"/>
</dbReference>
<protein>
    <recommendedName>
        <fullName evidence="1">Microcystinase C</fullName>
        <shortName evidence="1">MlrC</shortName>
    </recommendedName>
</protein>
<evidence type="ECO:0000313" key="5">
    <source>
        <dbReference type="Proteomes" id="UP001597295"/>
    </source>
</evidence>
<reference evidence="5" key="1">
    <citation type="journal article" date="2019" name="Int. J. Syst. Evol. Microbiol.">
        <title>The Global Catalogue of Microorganisms (GCM) 10K type strain sequencing project: providing services to taxonomists for standard genome sequencing and annotation.</title>
        <authorList>
            <consortium name="The Broad Institute Genomics Platform"/>
            <consortium name="The Broad Institute Genome Sequencing Center for Infectious Disease"/>
            <person name="Wu L."/>
            <person name="Ma J."/>
        </authorList>
    </citation>
    <scope>NUCLEOTIDE SEQUENCE [LARGE SCALE GENOMIC DNA]</scope>
    <source>
        <strain evidence="5">CGMCC 1.19062</strain>
    </source>
</reference>
<dbReference type="InterPro" id="IPR010799">
    <property type="entry name" value="MlrC_C"/>
</dbReference>
<dbReference type="PIRSF" id="PIRSF012702">
    <property type="entry name" value="UCP012702"/>
    <property type="match status" value="1"/>
</dbReference>
<comment type="similarity">
    <text evidence="1">Belongs to the peptidase M81 family.</text>
</comment>
<keyword evidence="5" id="KW-1185">Reference proteome</keyword>
<keyword evidence="1" id="KW-0482">Metalloprotease</keyword>
<comment type="function">
    <text evidence="1">Involved in peptidolytic degradation of cyclic heptapeptide hepatotoxin microcystin (MC).</text>
</comment>
<keyword evidence="1" id="KW-0645">Protease</keyword>
<evidence type="ECO:0000313" key="4">
    <source>
        <dbReference type="EMBL" id="MFD2262479.1"/>
    </source>
</evidence>
<sequence length="493" mass="52103">MALRIAVGGFQHETNSFAPSNATFEDFVRPGGWPGLLHGDELFDGVAGINLPIAGFIKEAGRRRAALIPLLWASAEPSGPVTDHAYERIVAMLLSDLASAGPVDAVYLDLHGAMVTEGLEDGEGELLRRVRAIVGKTVPIVVSLDLHANVTRAMVDHSDLLLAFRTYPHVDMADIGARAAQRLIETTGKWDGKAFRQLPYLIPITAQCTLSEPMAGFYRLLEQIEGETGADLSFTPGFPPADITDCGPAIFASAPSQAQADQAVERLTQALLDAEPIFARERVRTVAEGVTEAVELARSASRPIILADTQDNPGAGSSSDTTGLLRALLDAKIENAALGLFYDPEAALACHKAGVGAKITLDLGGKGTPGDSPLHVTGEVRAIGDGVFAGSGPMWEGSTLHLGPMAALRVEGVDIAIGSIRQQPSTQAIFRHVGIDPTAARILVLKSSVHFRADFQPIAEQILVVAAPGLNAADPAALPYTRLRASIRRKPQA</sequence>
<dbReference type="Pfam" id="PF07364">
    <property type="entry name" value="DUF1485"/>
    <property type="match status" value="1"/>
</dbReference>
<feature type="domain" description="Microcystin LR degradation protein MlrC N-terminal" evidence="3">
    <location>
        <begin position="4"/>
        <end position="293"/>
    </location>
</feature>
<dbReference type="Proteomes" id="UP001597295">
    <property type="component" value="Unassembled WGS sequence"/>
</dbReference>
<name>A0ABW5DPS6_9PROT</name>
<organism evidence="4 5">
    <name type="scientific">Lacibacterium aquatile</name>
    <dbReference type="NCBI Taxonomy" id="1168082"/>
    <lineage>
        <taxon>Bacteria</taxon>
        <taxon>Pseudomonadati</taxon>
        <taxon>Pseudomonadota</taxon>
        <taxon>Alphaproteobacteria</taxon>
        <taxon>Rhodospirillales</taxon>
        <taxon>Rhodospirillaceae</taxon>
    </lineage>
</organism>
<dbReference type="InterPro" id="IPR015995">
    <property type="entry name" value="MlrC_N"/>
</dbReference>
<proteinExistence type="inferred from homology"/>
<evidence type="ECO:0000259" key="2">
    <source>
        <dbReference type="Pfam" id="PF07171"/>
    </source>
</evidence>
<keyword evidence="1" id="KW-0378">Hydrolase</keyword>
<comment type="cofactor">
    <cofactor evidence="1">
        <name>Zn(2+)</name>
        <dbReference type="ChEBI" id="CHEBI:29105"/>
    </cofactor>
    <text evidence="1">Binds 1 zinc ion per subunit.</text>
</comment>
<dbReference type="RefSeq" id="WP_379875441.1">
    <property type="nucleotide sequence ID" value="NZ_JBHUIP010000004.1"/>
</dbReference>
<keyword evidence="1" id="KW-0479">Metal-binding</keyword>
<gene>
    <name evidence="4" type="ORF">ACFSM5_06225</name>
</gene>
<evidence type="ECO:0000259" key="3">
    <source>
        <dbReference type="Pfam" id="PF07364"/>
    </source>
</evidence>
<dbReference type="EMBL" id="JBHUIP010000004">
    <property type="protein sequence ID" value="MFD2262479.1"/>
    <property type="molecule type" value="Genomic_DNA"/>
</dbReference>
<comment type="caution">
    <text evidence="4">The sequence shown here is derived from an EMBL/GenBank/DDBJ whole genome shotgun (WGS) entry which is preliminary data.</text>
</comment>
<evidence type="ECO:0000256" key="1">
    <source>
        <dbReference type="PIRNR" id="PIRNR012702"/>
    </source>
</evidence>
<feature type="domain" description="Microcystin LR degradation protein MlrC C-terminal" evidence="2">
    <location>
        <begin position="306"/>
        <end position="482"/>
    </location>
</feature>
<dbReference type="InterPro" id="IPR009197">
    <property type="entry name" value="MlrC"/>
</dbReference>
<accession>A0ABW5DPS6</accession>